<dbReference type="PANTHER" id="PTHR34983:SF1">
    <property type="entry name" value="ARABINOGALACTAN ENDO-BETA-1,4-GALACTANASE A"/>
    <property type="match status" value="1"/>
</dbReference>
<evidence type="ECO:0000256" key="2">
    <source>
        <dbReference type="ARBA" id="ARBA00010687"/>
    </source>
</evidence>
<dbReference type="Gene3D" id="2.80.10.50">
    <property type="match status" value="2"/>
</dbReference>
<dbReference type="AlphaFoldDB" id="A0A841JTV8"/>
<dbReference type="InterPro" id="IPR011683">
    <property type="entry name" value="Glyco_hydro_53"/>
</dbReference>
<proteinExistence type="inferred from homology"/>
<comment type="similarity">
    <text evidence="2 6">Belongs to the glycosyl hydrolase 53 family.</text>
</comment>
<evidence type="ECO:0000256" key="1">
    <source>
        <dbReference type="ARBA" id="ARBA00001695"/>
    </source>
</evidence>
<evidence type="ECO:0000313" key="8">
    <source>
        <dbReference type="EMBL" id="MBB6143169.1"/>
    </source>
</evidence>
<dbReference type="InterPro" id="IPR035992">
    <property type="entry name" value="Ricin_B-like_lectins"/>
</dbReference>
<dbReference type="InterPro" id="IPR017853">
    <property type="entry name" value="GH"/>
</dbReference>
<protein>
    <recommendedName>
        <fullName evidence="3 6">Arabinogalactan endo-beta-1,4-galactanase</fullName>
        <ecNumber evidence="3 6">3.2.1.89</ecNumber>
    </recommendedName>
</protein>
<dbReference type="InterPro" id="IPR000772">
    <property type="entry name" value="Ricin_B_lectin"/>
</dbReference>
<name>A0A841JTV8_9BACT</name>
<dbReference type="GO" id="GO:0031218">
    <property type="term" value="F:arabinogalactan endo-1,4-beta-galactosidase activity"/>
    <property type="evidence" value="ECO:0007669"/>
    <property type="project" value="UniProtKB-EC"/>
</dbReference>
<accession>A0A841JTV8</accession>
<organism evidence="8 9">
    <name type="scientific">Silvibacterium bohemicum</name>
    <dbReference type="NCBI Taxonomy" id="1577686"/>
    <lineage>
        <taxon>Bacteria</taxon>
        <taxon>Pseudomonadati</taxon>
        <taxon>Acidobacteriota</taxon>
        <taxon>Terriglobia</taxon>
        <taxon>Terriglobales</taxon>
        <taxon>Acidobacteriaceae</taxon>
        <taxon>Silvibacterium</taxon>
    </lineage>
</organism>
<keyword evidence="9" id="KW-1185">Reference proteome</keyword>
<keyword evidence="4 6" id="KW-0378">Hydrolase</keyword>
<dbReference type="EMBL" id="JACHEK010000002">
    <property type="protein sequence ID" value="MBB6143169.1"/>
    <property type="molecule type" value="Genomic_DNA"/>
</dbReference>
<sequence length="960" mass="102101">MREPVCMRGAGRRSTAFSIPFPINGVLKQWMLLILCLAGIFSVLPLHGQVVQPPEPVDPGPIDGEVYYLVDQQSGLQVDLSNNSTASGDPMVLNTRSFTDLSQRWAFTKTLGGNWKISNLLSGLCLDSSFARGGASVVQKPCAINVATQEWFFTYVKNGFSVVMNVGTQLVLNASSASLSPGAQLIESPVRGPQMGSRLWLFRPAFFRGNDSSLQEKAEYDRTLVNNASAYPWWHDAYLPGQDLLQIFKNNGMNMVRVRPASINTTVTHHGESFAITTGPYNHYTLAAPPATQIIPAAATGSSGSAGDYAETDWSGVDLAVRAKQLGMSVNVTLFYDGWNTSDTPGNWAGKTVAQLSGVPSTSTCTVAGNCLMYNYVKQELELYRAMGGWPDVVAIGNEVTSGMFNTGGTAGLSGGACNTNNNGGGSCFIAIQKAAMQAIADAASDTSNPNLGPALPAPISCIHITGDRDLYTYYFGATTTNGVPLDAVCESYYPGWHGATTQAQYNWFHTSGQQIAEPNFGREATELGLPIFNIEDGVSYALQSLYGTASPQDPWYGINPPGPSPALTRQAMIDLNTVQKNVPNHLHMGMEWWAGEATSIVGTALGPLNDYWVTGGVGLFDNLATPNDARNNAAMPVMLAMGGKLDRTLTYKFVNAANGRILETADASTTAGADLSTGIDAGMTGLHQQWQILAQDGDAEQNEAVYPAPMDHRGDGFFQIINMNQSNGLNVLDSQNGAGGGAVVQNPQSASTEAVAGSANQEWDIQSAGNCGDIPARCVHPPLDAKGNYYTIINKATGLLLTANSAAADASIVLEPAATASNGDFTVPASKGQLWKLVPVHITSGPLYSFKGFQSPVENSPALNLERAGQSVPIRFSLGGDICSNVLAPGYPTVNAVECESKAPIGPPIPIGINQLGREPSSGTYTYVWSTDRRMAGTCQQFTLLLTDGSDHFAYFQFR</sequence>
<dbReference type="SUPFAM" id="SSF50370">
    <property type="entry name" value="Ricin B-like lectins"/>
    <property type="match status" value="2"/>
</dbReference>
<dbReference type="Gene3D" id="3.20.20.80">
    <property type="entry name" value="Glycosidases"/>
    <property type="match status" value="1"/>
</dbReference>
<evidence type="ECO:0000313" key="9">
    <source>
        <dbReference type="Proteomes" id="UP000538666"/>
    </source>
</evidence>
<evidence type="ECO:0000259" key="7">
    <source>
        <dbReference type="Pfam" id="PF14200"/>
    </source>
</evidence>
<evidence type="ECO:0000256" key="5">
    <source>
        <dbReference type="ARBA" id="ARBA00023295"/>
    </source>
</evidence>
<dbReference type="EC" id="3.2.1.89" evidence="3 6"/>
<feature type="domain" description="Ricin B lectin" evidence="7">
    <location>
        <begin position="102"/>
        <end position="186"/>
    </location>
</feature>
<reference evidence="8 9" key="1">
    <citation type="submission" date="2020-08" db="EMBL/GenBank/DDBJ databases">
        <title>Genomic Encyclopedia of Type Strains, Phase IV (KMG-IV): sequencing the most valuable type-strain genomes for metagenomic binning, comparative biology and taxonomic classification.</title>
        <authorList>
            <person name="Goeker M."/>
        </authorList>
    </citation>
    <scope>NUCLEOTIDE SEQUENCE [LARGE SCALE GENOMIC DNA]</scope>
    <source>
        <strain evidence="8 9">DSM 103733</strain>
    </source>
</reference>
<dbReference type="GO" id="GO:0015926">
    <property type="term" value="F:glucosidase activity"/>
    <property type="evidence" value="ECO:0007669"/>
    <property type="project" value="InterPro"/>
</dbReference>
<evidence type="ECO:0000256" key="4">
    <source>
        <dbReference type="ARBA" id="ARBA00022801"/>
    </source>
</evidence>
<evidence type="ECO:0000256" key="3">
    <source>
        <dbReference type="ARBA" id="ARBA00012556"/>
    </source>
</evidence>
<dbReference type="Pfam" id="PF07745">
    <property type="entry name" value="Glyco_hydro_53"/>
    <property type="match status" value="1"/>
</dbReference>
<comment type="caution">
    <text evidence="8">The sequence shown here is derived from an EMBL/GenBank/DDBJ whole genome shotgun (WGS) entry which is preliminary data.</text>
</comment>
<dbReference type="Pfam" id="PF14200">
    <property type="entry name" value="RicinB_lectin_2"/>
    <property type="match status" value="1"/>
</dbReference>
<dbReference type="PROSITE" id="PS50231">
    <property type="entry name" value="RICIN_B_LECTIN"/>
    <property type="match status" value="2"/>
</dbReference>
<dbReference type="SUPFAM" id="SSF51445">
    <property type="entry name" value="(Trans)glycosidases"/>
    <property type="match status" value="1"/>
</dbReference>
<evidence type="ECO:0000256" key="6">
    <source>
        <dbReference type="RuleBase" id="RU361192"/>
    </source>
</evidence>
<keyword evidence="5 6" id="KW-0326">Glycosidase</keyword>
<dbReference type="NCBIfam" id="NF038114">
    <property type="entry name" value="rightmost"/>
    <property type="match status" value="1"/>
</dbReference>
<dbReference type="Proteomes" id="UP000538666">
    <property type="component" value="Unassembled WGS sequence"/>
</dbReference>
<dbReference type="CDD" id="cd00161">
    <property type="entry name" value="beta-trefoil_Ricin-like"/>
    <property type="match status" value="1"/>
</dbReference>
<dbReference type="GO" id="GO:0045490">
    <property type="term" value="P:pectin catabolic process"/>
    <property type="evidence" value="ECO:0007669"/>
    <property type="project" value="TreeGrafter"/>
</dbReference>
<dbReference type="RefSeq" id="WP_184084609.1">
    <property type="nucleotide sequence ID" value="NZ_JACHEK010000002.1"/>
</dbReference>
<gene>
    <name evidence="8" type="ORF">HNQ77_001113</name>
</gene>
<comment type="catalytic activity">
    <reaction evidence="1 6">
        <text>The enzyme specifically hydrolyzes (1-&gt;4)-beta-D-galactosidic linkages in type I arabinogalactans.</text>
        <dbReference type="EC" id="3.2.1.89"/>
    </reaction>
</comment>
<dbReference type="PANTHER" id="PTHR34983">
    <property type="entry name" value="ARABINOGALACTAN ENDO-BETA-1,4-GALACTANASE A"/>
    <property type="match status" value="1"/>
</dbReference>